<dbReference type="AlphaFoldDB" id="A0A915I041"/>
<organism evidence="1 2">
    <name type="scientific">Romanomermis culicivorax</name>
    <name type="common">Nematode worm</name>
    <dbReference type="NCBI Taxonomy" id="13658"/>
    <lineage>
        <taxon>Eukaryota</taxon>
        <taxon>Metazoa</taxon>
        <taxon>Ecdysozoa</taxon>
        <taxon>Nematoda</taxon>
        <taxon>Enoplea</taxon>
        <taxon>Dorylaimia</taxon>
        <taxon>Mermithida</taxon>
        <taxon>Mermithoidea</taxon>
        <taxon>Mermithidae</taxon>
        <taxon>Romanomermis</taxon>
    </lineage>
</organism>
<sequence length="98" mass="11625">MEFLTQLMQENYLEYRIMLAEEEAFQVAWLELCHHAQGYLDMIWQLLQFDATLGAQAFLQKTDIIAEFTGDRLNIWPCKKGNVTLIHWNYKVVAHVDY</sequence>
<proteinExistence type="predicted"/>
<evidence type="ECO:0000313" key="1">
    <source>
        <dbReference type="Proteomes" id="UP000887565"/>
    </source>
</evidence>
<protein>
    <submittedName>
        <fullName evidence="2">Uncharacterized protein</fullName>
    </submittedName>
</protein>
<reference evidence="2" key="1">
    <citation type="submission" date="2022-11" db="UniProtKB">
        <authorList>
            <consortium name="WormBaseParasite"/>
        </authorList>
    </citation>
    <scope>IDENTIFICATION</scope>
</reference>
<dbReference type="Proteomes" id="UP000887565">
    <property type="component" value="Unplaced"/>
</dbReference>
<name>A0A915I041_ROMCU</name>
<accession>A0A915I041</accession>
<evidence type="ECO:0000313" key="2">
    <source>
        <dbReference type="WBParaSite" id="nRc.2.0.1.t07193-RA"/>
    </source>
</evidence>
<dbReference type="WBParaSite" id="nRc.2.0.1.t07193-RA">
    <property type="protein sequence ID" value="nRc.2.0.1.t07193-RA"/>
    <property type="gene ID" value="nRc.2.0.1.g07193"/>
</dbReference>
<keyword evidence="1" id="KW-1185">Reference proteome</keyword>